<dbReference type="GO" id="GO:0005634">
    <property type="term" value="C:nucleus"/>
    <property type="evidence" value="ECO:0007669"/>
    <property type="project" value="TreeGrafter"/>
</dbReference>
<dbReference type="InterPro" id="IPR038718">
    <property type="entry name" value="SNF2-like_sf"/>
</dbReference>
<dbReference type="SUPFAM" id="SSF53335">
    <property type="entry name" value="S-adenosyl-L-methionine-dependent methyltransferases"/>
    <property type="match status" value="1"/>
</dbReference>
<gene>
    <name evidence="8" type="ORF">PIIN_06523</name>
</gene>
<keyword evidence="4" id="KW-0378">Hydrolase</keyword>
<feature type="region of interest" description="Disordered" evidence="6">
    <location>
        <begin position="15"/>
        <end position="170"/>
    </location>
</feature>
<dbReference type="GO" id="GO:0016787">
    <property type="term" value="F:hydrolase activity"/>
    <property type="evidence" value="ECO:0007669"/>
    <property type="project" value="UniProtKB-KW"/>
</dbReference>
<dbReference type="InterPro" id="IPR001650">
    <property type="entry name" value="Helicase_C-like"/>
</dbReference>
<feature type="compositionally biased region" description="Basic residues" evidence="6">
    <location>
        <begin position="120"/>
        <end position="135"/>
    </location>
</feature>
<dbReference type="Proteomes" id="UP000007148">
    <property type="component" value="Unassembled WGS sequence"/>
</dbReference>
<dbReference type="InParanoid" id="G4TMP6"/>
<dbReference type="SUPFAM" id="SSF52540">
    <property type="entry name" value="P-loop containing nucleoside triphosphate hydrolases"/>
    <property type="match status" value="2"/>
</dbReference>
<dbReference type="Gene3D" id="3.40.50.150">
    <property type="entry name" value="Vaccinia Virus protein VP39"/>
    <property type="match status" value="1"/>
</dbReference>
<dbReference type="PANTHER" id="PTHR45626">
    <property type="entry name" value="TRANSCRIPTION TERMINATION FACTOR 2-RELATED"/>
    <property type="match status" value="1"/>
</dbReference>
<dbReference type="InterPro" id="IPR029063">
    <property type="entry name" value="SAM-dependent_MTases_sf"/>
</dbReference>
<dbReference type="InterPro" id="IPR050628">
    <property type="entry name" value="SNF2_RAD54_helicase_TF"/>
</dbReference>
<evidence type="ECO:0000313" key="8">
    <source>
        <dbReference type="EMBL" id="CCA72586.1"/>
    </source>
</evidence>
<evidence type="ECO:0000256" key="1">
    <source>
        <dbReference type="ARBA" id="ARBA00022603"/>
    </source>
</evidence>
<feature type="domain" description="Helicase C-terminal" evidence="7">
    <location>
        <begin position="2168"/>
        <end position="2342"/>
    </location>
</feature>
<evidence type="ECO:0000256" key="4">
    <source>
        <dbReference type="ARBA" id="ARBA00022801"/>
    </source>
</evidence>
<feature type="region of interest" description="Disordered" evidence="6">
    <location>
        <begin position="2007"/>
        <end position="2042"/>
    </location>
</feature>
<dbReference type="InterPro" id="IPR049730">
    <property type="entry name" value="SNF2/RAD54-like_C"/>
</dbReference>
<evidence type="ECO:0000256" key="3">
    <source>
        <dbReference type="ARBA" id="ARBA00022741"/>
    </source>
</evidence>
<dbReference type="Pfam" id="PF00145">
    <property type="entry name" value="DNA_methylase"/>
    <property type="match status" value="1"/>
</dbReference>
<keyword evidence="2" id="KW-0808">Transferase</keyword>
<keyword evidence="9" id="KW-1185">Reference proteome</keyword>
<dbReference type="GO" id="GO:0005524">
    <property type="term" value="F:ATP binding"/>
    <property type="evidence" value="ECO:0007669"/>
    <property type="project" value="UniProtKB-KW"/>
</dbReference>
<dbReference type="eggNOG" id="KOG0298">
    <property type="taxonomic scope" value="Eukaryota"/>
</dbReference>
<dbReference type="CDD" id="cd18793">
    <property type="entry name" value="SF2_C_SNF"/>
    <property type="match status" value="1"/>
</dbReference>
<dbReference type="GO" id="GO:0008094">
    <property type="term" value="F:ATP-dependent activity, acting on DNA"/>
    <property type="evidence" value="ECO:0007669"/>
    <property type="project" value="TreeGrafter"/>
</dbReference>
<dbReference type="PANTHER" id="PTHR45626:SF26">
    <property type="entry name" value="FAMILY HELICASE, PUTATIVE (AFU_ORTHOLOGUE AFUA_2G09120)-RELATED"/>
    <property type="match status" value="1"/>
</dbReference>
<reference evidence="8 9" key="1">
    <citation type="journal article" date="2011" name="PLoS Pathog.">
        <title>Endophytic Life Strategies Decoded by Genome and Transcriptome Analyses of the Mutualistic Root Symbiont Piriformospora indica.</title>
        <authorList>
            <person name="Zuccaro A."/>
            <person name="Lahrmann U."/>
            <person name="Guldener U."/>
            <person name="Langen G."/>
            <person name="Pfiffi S."/>
            <person name="Biedenkopf D."/>
            <person name="Wong P."/>
            <person name="Samans B."/>
            <person name="Grimm C."/>
            <person name="Basiewicz M."/>
            <person name="Murat C."/>
            <person name="Martin F."/>
            <person name="Kogel K.H."/>
        </authorList>
    </citation>
    <scope>NUCLEOTIDE SEQUENCE [LARGE SCALE GENOMIC DNA]</scope>
    <source>
        <strain evidence="8 9">DSM 11827</strain>
    </source>
</reference>
<evidence type="ECO:0000256" key="5">
    <source>
        <dbReference type="ARBA" id="ARBA00022840"/>
    </source>
</evidence>
<dbReference type="STRING" id="1109443.G4TMP6"/>
<dbReference type="Pfam" id="PF00176">
    <property type="entry name" value="SNF2-rel_dom"/>
    <property type="match status" value="1"/>
</dbReference>
<comment type="caution">
    <text evidence="8">The sequence shown here is derived from an EMBL/GenBank/DDBJ whole genome shotgun (WGS) entry which is preliminary data.</text>
</comment>
<evidence type="ECO:0000259" key="7">
    <source>
        <dbReference type="PROSITE" id="PS51194"/>
    </source>
</evidence>
<evidence type="ECO:0000256" key="6">
    <source>
        <dbReference type="SAM" id="MobiDB-lite"/>
    </source>
</evidence>
<feature type="compositionally biased region" description="Basic residues" evidence="6">
    <location>
        <begin position="103"/>
        <end position="112"/>
    </location>
</feature>
<evidence type="ECO:0000313" key="9">
    <source>
        <dbReference type="Proteomes" id="UP000007148"/>
    </source>
</evidence>
<dbReference type="HOGENOM" id="CLU_000796_0_0_1"/>
<dbReference type="OMA" id="SMIPYIT"/>
<dbReference type="Gene3D" id="3.40.50.300">
    <property type="entry name" value="P-loop containing nucleotide triphosphate hydrolases"/>
    <property type="match status" value="1"/>
</dbReference>
<proteinExistence type="predicted"/>
<feature type="compositionally biased region" description="Basic and acidic residues" evidence="6">
    <location>
        <begin position="156"/>
        <end position="167"/>
    </location>
</feature>
<dbReference type="EMBL" id="CAFZ01000172">
    <property type="protein sequence ID" value="CCA72586.1"/>
    <property type="molecule type" value="Genomic_DNA"/>
</dbReference>
<feature type="compositionally biased region" description="Acidic residues" evidence="6">
    <location>
        <begin position="1629"/>
        <end position="1653"/>
    </location>
</feature>
<sequence>MPPKSTSRFQTSLSNWFKSNKKPGSVDVNTLTDDDDESRTLPPPSEPDSTAAIDGEDDDIVSNARPTRGKGTAQLSELGTEDDDQPRPKKKLLLAPEADAKGKKARVNKKKASTAPAKVTKGKRKLAAREKAKKKATGDEDVSETEDGSEDEDEGDKINRSKAHPEDLNLPPLSTMPAIFRDIVARNPKLKDVVTLFQTHTDRAGEPRKLRVGTMCSGTESPLLALQLISEAMELNDAMRGQRLDVEHIFSCEIEPFKQAYIERNFRPPILFRDVTELGRDEATTAYGSLVPVPGNIDLLVAGTSCVDYSTLNVHQKSIDAGGESGNTFYGMLSYVKNHRPPIVILENVCGAPWDKVCGEFEDIGYRARFLRLDTKFFYIPHTRTRVYMIAIEARRIKAKATNVSVDDLVEEWVEGMKSHMQRPASCTLDAFLLPNDDPRIHEGRQRLAIETKTSANRRRKEVDWARCEQRHTRARAEEALGNKRPLTRWEEGGGFNFLDYIWEDWCADAVPRVKDLMDISHLRAAKLGVDTSYKTTVWNLSQNVDRQIGSGRLGIAPCLTPTMIAYITNRGGPLVGIEALGLQGLPVDRLLLTRETQDQLADLAGNAMSTTVVGSAIILALVVSIPVLEKTIEERDGAVDQPDERSELAVDRLLYTETLDDRIMGLEELETHPLQLSAISDLSWHDLLEGSVRAKRWCRCEGRSAITDRQMHECSACGATSCVKCGQRPEHMYRLVMFPNGRPQPVKFAEEAKKALPMALSFLATPTIKDLNALRAQSGEIDPALWASWVQATVDALHMPLHFVDLRRQDIWVAIYESPTARLELHLHPKRPEWRLFAIPDAKLAANSPIRRMLVTPISRMICQGDVLAGRWEYAVPGQCSISILIQGVSSGENALTDSWEKSLGLLDSKFVNKLVWKELLIQAVDHAGKPIGSCPFDRDISGTYRYLPSCGTACHSLHKRIRNVNGDRVDDSQPDLYFFLDPRRTREGSCDSFVFSTSPRRYEYSECRPIIARLNPEWRQSDRQETKAECSVDWTWIISKTLLCTSMSSRDAFYNCPCGDLEIAADVKACAKATAILTCSVPLGDEPGELWPMNQWFEIDKLREREYLKLLSWILERVRNISHDGTWKEIRLAKEFEDPQFRCERCAPRPPRIVWYKKERGHINDIRAIEDPRQAGPFERALKARPPAFQIHVKYDMSDKRGRVVIGVNPVTLIHQAIAYLPPRDGCIDAAWRLDTSYVPLPLISTPDFVIPSNRHDEPAAQPEGFKLKLRPEQLRSLRWMQQQEDSPVLFVEEEICEDASENLGWRIEGRARRSVSIRGGVVADQVGYGKTAIMLGLIATRNAKKLAKQSDAPKGKIMAKGTCVIVPAHLVLQWKGEVTKFIRSIGKESAKVVTLLQGNDINSTTIEDIQSADIVIVASTMPNSEHYWDNLGSFAGVALPSKAGRYFNARLEQAHAALSKQVELLQADKGPEKVLKVIQNAHANVNNQEQFVQLKRLKGKAYADAHEERGRLLKKLASEKETEQVVAVPMKVMKSLPKRELACPETVLDKPEGDKIIRPTRIFLGVFPPIIYGINNRNLSKSRGRLQRKPIIIDSDSDDAPKQGKRYLGTKDDSEGDYKYHSHSESDDETDFEDSEESSSAEEIFLSDESDVVRRKPPKVIKNPPKPKAVEKSPGKKRKNEGDENDGPPAKKAKVVKPKKSRATMDPWKLSDKAIRENWTQMRAPPLDMFHFHRLVIDEFTYTKKEHVSHAIVTRLSASCRWVMSGTPPTGNFASVKGIAAFLGIHLGVDDDAEGATEEVKSRIQDKTAAEAFHSFREVRSAYWHTARHTIAQRFLDQFNLAEIDDIPLEEKICAVTLTASERALYLELEHYLRAQELKMKKTGKSQSDRVRRLNKALGESKTPEEALLKSASHFDCQTVDILNSTVACDIIVKQRQDELDKCKRELRRRLIKAFKMERRLRSSKVVRDTGGRSHFRQTLDEWEHGGDKDSETKEILASLVKEARNPDAEADSDSSTDGEPSTAIKRGSKKTTKEDEDKMNDTDLVWAHREHAHELRALAKELGGRVRSLRFFQCVRSFQGDANLLSDCPVCGKTGLGMSDVSILSSCGHVGCHSCVAKSAANEACIQQSSGGCKVPASALFVVRADTLGYDRKADAKGKHWGQKLEDIVALIKSLPCDERVLLFVQFPDLTKKVAEALANGDLSYSEIKGTPMQQSRVLQDFQDPKSKCRILLLNLGDESASGGNLTVANHAIFISPLLAKNQFEYTQAETQAIGRIRRFGQTKIANIYRFVTRSTIDEEIYTTRGQTLGDLSKKVQICRVIGHTLEDEDYANAMDVDE</sequence>
<keyword evidence="3" id="KW-0547">Nucleotide-binding</keyword>
<dbReference type="Gene3D" id="3.40.50.10810">
    <property type="entry name" value="Tandem AAA-ATPase domain"/>
    <property type="match status" value="1"/>
</dbReference>
<feature type="compositionally biased region" description="Basic residues" evidence="6">
    <location>
        <begin position="1694"/>
        <end position="1705"/>
    </location>
</feature>
<keyword evidence="1" id="KW-0489">Methyltransferase</keyword>
<evidence type="ECO:0000256" key="2">
    <source>
        <dbReference type="ARBA" id="ARBA00022679"/>
    </source>
</evidence>
<feature type="compositionally biased region" description="Basic and acidic residues" evidence="6">
    <location>
        <begin position="1612"/>
        <end position="1628"/>
    </location>
</feature>
<dbReference type="InterPro" id="IPR014001">
    <property type="entry name" value="Helicase_ATP-bd"/>
</dbReference>
<protein>
    <recommendedName>
        <fullName evidence="7">Helicase C-terminal domain-containing protein</fullName>
    </recommendedName>
</protein>
<dbReference type="InterPro" id="IPR000330">
    <property type="entry name" value="SNF2_N"/>
</dbReference>
<dbReference type="PROSITE" id="PS51194">
    <property type="entry name" value="HELICASE_CTER"/>
    <property type="match status" value="1"/>
</dbReference>
<name>G4TMP6_SERID</name>
<dbReference type="GO" id="GO:0008168">
    <property type="term" value="F:methyltransferase activity"/>
    <property type="evidence" value="ECO:0007669"/>
    <property type="project" value="UniProtKB-KW"/>
</dbReference>
<dbReference type="GO" id="GO:0006281">
    <property type="term" value="P:DNA repair"/>
    <property type="evidence" value="ECO:0007669"/>
    <property type="project" value="TreeGrafter"/>
</dbReference>
<dbReference type="GO" id="GO:0032259">
    <property type="term" value="P:methylation"/>
    <property type="evidence" value="ECO:0007669"/>
    <property type="project" value="UniProtKB-KW"/>
</dbReference>
<dbReference type="InterPro" id="IPR027417">
    <property type="entry name" value="P-loop_NTPase"/>
</dbReference>
<organism evidence="8 9">
    <name type="scientific">Serendipita indica (strain DSM 11827)</name>
    <name type="common">Root endophyte fungus</name>
    <name type="synonym">Piriformospora indica</name>
    <dbReference type="NCBI Taxonomy" id="1109443"/>
    <lineage>
        <taxon>Eukaryota</taxon>
        <taxon>Fungi</taxon>
        <taxon>Dikarya</taxon>
        <taxon>Basidiomycota</taxon>
        <taxon>Agaricomycotina</taxon>
        <taxon>Agaricomycetes</taxon>
        <taxon>Sebacinales</taxon>
        <taxon>Serendipitaceae</taxon>
        <taxon>Serendipita</taxon>
    </lineage>
</organism>
<feature type="compositionally biased region" description="Acidic residues" evidence="6">
    <location>
        <begin position="139"/>
        <end position="155"/>
    </location>
</feature>
<feature type="region of interest" description="Disordered" evidence="6">
    <location>
        <begin position="1593"/>
        <end position="1709"/>
    </location>
</feature>
<dbReference type="InterPro" id="IPR001525">
    <property type="entry name" value="C5_MeTfrase"/>
</dbReference>
<dbReference type="SMART" id="SM00487">
    <property type="entry name" value="DEXDc"/>
    <property type="match status" value="1"/>
</dbReference>
<dbReference type="OrthoDB" id="423221at2759"/>
<accession>G4TMP6</accession>
<keyword evidence="5" id="KW-0067">ATP-binding</keyword>